<evidence type="ECO:0000256" key="7">
    <source>
        <dbReference type="ARBA" id="ARBA00025769"/>
    </source>
</evidence>
<feature type="domain" description="Exonuclease" evidence="8">
    <location>
        <begin position="13"/>
        <end position="201"/>
    </location>
</feature>
<accession>A0ABM0JQ19</accession>
<organism evidence="9 10">
    <name type="scientific">Aplysia californica</name>
    <name type="common">California sea hare</name>
    <dbReference type="NCBI Taxonomy" id="6500"/>
    <lineage>
        <taxon>Eukaryota</taxon>
        <taxon>Metazoa</taxon>
        <taxon>Spiralia</taxon>
        <taxon>Lophotrochozoa</taxon>
        <taxon>Mollusca</taxon>
        <taxon>Gastropoda</taxon>
        <taxon>Heterobranchia</taxon>
        <taxon>Euthyneura</taxon>
        <taxon>Tectipleura</taxon>
        <taxon>Aplysiida</taxon>
        <taxon>Aplysioidea</taxon>
        <taxon>Aplysiidae</taxon>
        <taxon>Aplysia</taxon>
    </lineage>
</organism>
<reference evidence="10" key="1">
    <citation type="submission" date="2025-08" db="UniProtKB">
        <authorList>
            <consortium name="RefSeq"/>
        </authorList>
    </citation>
    <scope>IDENTIFICATION</scope>
</reference>
<keyword evidence="6" id="KW-0460">Magnesium</keyword>
<keyword evidence="9" id="KW-1185">Reference proteome</keyword>
<gene>
    <name evidence="10" type="primary">LOC101845466</name>
</gene>
<dbReference type="InterPro" id="IPR013520">
    <property type="entry name" value="Ribonucl_H"/>
</dbReference>
<dbReference type="InterPro" id="IPR036397">
    <property type="entry name" value="RNaseH_sf"/>
</dbReference>
<keyword evidence="4" id="KW-0378">Hydrolase</keyword>
<dbReference type="PANTHER" id="PTHR13058:SF19">
    <property type="entry name" value="LD40940P"/>
    <property type="match status" value="1"/>
</dbReference>
<evidence type="ECO:0000259" key="8">
    <source>
        <dbReference type="SMART" id="SM00479"/>
    </source>
</evidence>
<comment type="cofactor">
    <cofactor evidence="1">
        <name>Mg(2+)</name>
        <dbReference type="ChEBI" id="CHEBI:18420"/>
    </cofactor>
</comment>
<evidence type="ECO:0000313" key="9">
    <source>
        <dbReference type="Proteomes" id="UP000694888"/>
    </source>
</evidence>
<dbReference type="InterPro" id="IPR012337">
    <property type="entry name" value="RNaseH-like_sf"/>
</dbReference>
<name>A0ABM0JQ19_APLCA</name>
<dbReference type="Gene3D" id="3.30.420.10">
    <property type="entry name" value="Ribonuclease H-like superfamily/Ribonuclease H"/>
    <property type="match status" value="1"/>
</dbReference>
<dbReference type="RefSeq" id="XP_005098868.2">
    <property type="nucleotide sequence ID" value="XM_005098811.3"/>
</dbReference>
<evidence type="ECO:0000256" key="6">
    <source>
        <dbReference type="ARBA" id="ARBA00022842"/>
    </source>
</evidence>
<sequence length="217" mass="24398">MADSAATAPTIQTFVMLDIEATGLPEENPKITELSFVAVTREAILKPRADGQTLPRVLNKLNIAFQPHKNIVPRASRVSGIENWMLSQMHPFGEHIGLLRLFLEKLPQPVCLIAFNGDRFDFPLLMKELHSADQAFPDSVLHADSLHAFMTLIGRRPRGFYKLINLYQHTFGRAPHNTHTADGDCVALLEIICTMSESFVKWCDKNAFPFRNAKSMV</sequence>
<evidence type="ECO:0000313" key="10">
    <source>
        <dbReference type="RefSeq" id="XP_005098868.2"/>
    </source>
</evidence>
<proteinExistence type="inferred from homology"/>
<dbReference type="SUPFAM" id="SSF53098">
    <property type="entry name" value="Ribonuclease H-like"/>
    <property type="match status" value="1"/>
</dbReference>
<evidence type="ECO:0000256" key="3">
    <source>
        <dbReference type="ARBA" id="ARBA00022723"/>
    </source>
</evidence>
<dbReference type="PANTHER" id="PTHR13058">
    <property type="entry name" value="THREE PRIME REPAIR EXONUCLEASE 1, 2"/>
    <property type="match status" value="1"/>
</dbReference>
<evidence type="ECO:0000256" key="5">
    <source>
        <dbReference type="ARBA" id="ARBA00022839"/>
    </source>
</evidence>
<dbReference type="SMART" id="SM00479">
    <property type="entry name" value="EXOIII"/>
    <property type="match status" value="1"/>
</dbReference>
<keyword evidence="3" id="KW-0479">Metal-binding</keyword>
<keyword evidence="2" id="KW-0540">Nuclease</keyword>
<comment type="similarity">
    <text evidence="7">Belongs to the exonuclease superfamily. TREX family.</text>
</comment>
<evidence type="ECO:0000256" key="1">
    <source>
        <dbReference type="ARBA" id="ARBA00001946"/>
    </source>
</evidence>
<evidence type="ECO:0000256" key="2">
    <source>
        <dbReference type="ARBA" id="ARBA00022722"/>
    </source>
</evidence>
<dbReference type="GO" id="GO:0004527">
    <property type="term" value="F:exonuclease activity"/>
    <property type="evidence" value="ECO:0007669"/>
    <property type="project" value="UniProtKB-KW"/>
</dbReference>
<protein>
    <submittedName>
        <fullName evidence="10">Three-prime repair exonuclease 1</fullName>
    </submittedName>
</protein>
<dbReference type="Proteomes" id="UP000694888">
    <property type="component" value="Unplaced"/>
</dbReference>
<keyword evidence="5 10" id="KW-0269">Exonuclease</keyword>
<evidence type="ECO:0000256" key="4">
    <source>
        <dbReference type="ARBA" id="ARBA00022801"/>
    </source>
</evidence>
<dbReference type="GeneID" id="101845466"/>
<dbReference type="Pfam" id="PF00929">
    <property type="entry name" value="RNase_T"/>
    <property type="match status" value="1"/>
</dbReference>
<dbReference type="InterPro" id="IPR040393">
    <property type="entry name" value="TREX1/2"/>
</dbReference>